<organism evidence="2">
    <name type="scientific">Singulisphaera sp. Ch08</name>
    <dbReference type="NCBI Taxonomy" id="3120278"/>
    <lineage>
        <taxon>Bacteria</taxon>
        <taxon>Pseudomonadati</taxon>
        <taxon>Planctomycetota</taxon>
        <taxon>Planctomycetia</taxon>
        <taxon>Isosphaerales</taxon>
        <taxon>Isosphaeraceae</taxon>
        <taxon>Singulisphaera</taxon>
    </lineage>
</organism>
<gene>
    <name evidence="2" type="ORF">V5E97_04945</name>
</gene>
<dbReference type="Gene3D" id="3.40.720.10">
    <property type="entry name" value="Alkaline Phosphatase, subunit A"/>
    <property type="match status" value="1"/>
</dbReference>
<dbReference type="InterPro" id="IPR017850">
    <property type="entry name" value="Alkaline_phosphatase_core_sf"/>
</dbReference>
<feature type="transmembrane region" description="Helical" evidence="1">
    <location>
        <begin position="21"/>
        <end position="40"/>
    </location>
</feature>
<keyword evidence="1" id="KW-0812">Transmembrane</keyword>
<proteinExistence type="predicted"/>
<name>A0AAU7CJR4_9BACT</name>
<dbReference type="PANTHER" id="PTHR43737">
    <property type="entry name" value="BLL7424 PROTEIN"/>
    <property type="match status" value="1"/>
</dbReference>
<dbReference type="AlphaFoldDB" id="A0AAU7CJR4"/>
<dbReference type="SUPFAM" id="SSF53649">
    <property type="entry name" value="Alkaline phosphatase-like"/>
    <property type="match status" value="1"/>
</dbReference>
<dbReference type="InterPro" id="IPR006311">
    <property type="entry name" value="TAT_signal"/>
</dbReference>
<dbReference type="EMBL" id="CP155447">
    <property type="protein sequence ID" value="XBH05367.1"/>
    <property type="molecule type" value="Genomic_DNA"/>
</dbReference>
<dbReference type="PROSITE" id="PS51318">
    <property type="entry name" value="TAT"/>
    <property type="match status" value="1"/>
</dbReference>
<dbReference type="RefSeq" id="WP_406698183.1">
    <property type="nucleotide sequence ID" value="NZ_CP155447.1"/>
</dbReference>
<reference evidence="2" key="1">
    <citation type="submission" date="2024-05" db="EMBL/GenBank/DDBJ databases">
        <title>Planctomycetes of the genus Singulisphaera possess chitinolytic capabilities.</title>
        <authorList>
            <person name="Ivanova A."/>
        </authorList>
    </citation>
    <scope>NUCLEOTIDE SEQUENCE</scope>
    <source>
        <strain evidence="2">Ch08T</strain>
    </source>
</reference>
<keyword evidence="1" id="KW-0472">Membrane</keyword>
<sequence length="479" mass="52330">MHAAHRGGPAEAFQGRSRREFLRAGGLGLFGLGLPTLLAAQSLSPRLPAETFGRAKACIILFMWGGPAQQETWDLKPDAPEQFRGEFRPIATNVPGIFISEHFPNLARQAHRLAIIRSVHHGDVNHTTATHELLTGKSISTPGGGPTSDDWPHYGAVLARRDRGKERTCLPPFVQMRPTIPDGAPRFVESSHGQGAGWLGPTLNPFTIDDDPNRPDYHVGAIRLPDDVGSGRFGDRQRLLQAVEYQARHLERSAQVQALDAHYKRAYNLLTARRALEAFDLEREDPKIRARYGLHPHGQAVLQARRLVEAGVSLTTVFWQNDGMTNVSVYWDTHNRNFIDLKTRLMPASDQTFSALLDDLDARGLLDETLVIWTGEFGRTPRVGQGVVGGAGAGRDGRDHWPHCFTTVLAGAGIRGGIVHGASDRWAAHPARDPVTPSDIAATVYHLLGVDPALELADSLGRPLRLCSGTPIHGVLGRA</sequence>
<dbReference type="PANTHER" id="PTHR43737:SF1">
    <property type="entry name" value="DUF1501 DOMAIN-CONTAINING PROTEIN"/>
    <property type="match status" value="1"/>
</dbReference>
<accession>A0AAU7CJR4</accession>
<evidence type="ECO:0000313" key="2">
    <source>
        <dbReference type="EMBL" id="XBH05367.1"/>
    </source>
</evidence>
<dbReference type="Pfam" id="PF07394">
    <property type="entry name" value="DUF1501"/>
    <property type="match status" value="1"/>
</dbReference>
<evidence type="ECO:0000256" key="1">
    <source>
        <dbReference type="SAM" id="Phobius"/>
    </source>
</evidence>
<protein>
    <submittedName>
        <fullName evidence="2">DUF1501 domain-containing protein</fullName>
    </submittedName>
</protein>
<dbReference type="InterPro" id="IPR010869">
    <property type="entry name" value="DUF1501"/>
</dbReference>
<keyword evidence="1" id="KW-1133">Transmembrane helix</keyword>